<dbReference type="PROSITE" id="PS51843">
    <property type="entry name" value="NR_LBD"/>
    <property type="match status" value="1"/>
</dbReference>
<dbReference type="eggNOG" id="KOG3575">
    <property type="taxonomic scope" value="Eukaryota"/>
</dbReference>
<dbReference type="InterPro" id="IPR051152">
    <property type="entry name" value="C.elegans_Orphan_NR"/>
</dbReference>
<dbReference type="PANTHER" id="PTHR45680">
    <property type="entry name" value="NUCLEAR HORMONE RECEPTOR FAMILY"/>
    <property type="match status" value="1"/>
</dbReference>
<dbReference type="InterPro" id="IPR000536">
    <property type="entry name" value="Nucl_hrmn_rcpt_lig-bd"/>
</dbReference>
<evidence type="ECO:0000256" key="3">
    <source>
        <dbReference type="ARBA" id="ARBA00023170"/>
    </source>
</evidence>
<dbReference type="Gene3D" id="1.10.565.10">
    <property type="entry name" value="Retinoid X Receptor"/>
    <property type="match status" value="1"/>
</dbReference>
<dbReference type="Proteomes" id="UP000095282">
    <property type="component" value="Unplaced"/>
</dbReference>
<name>A0A1I7V245_9PELO</name>
<keyword evidence="2" id="KW-0804">Transcription</keyword>
<dbReference type="InterPro" id="IPR035500">
    <property type="entry name" value="NHR-like_dom_sf"/>
</dbReference>
<keyword evidence="5" id="KW-1185">Reference proteome</keyword>
<dbReference type="PANTHER" id="PTHR45680:SF35">
    <property type="entry name" value="NUCLEAR HORMONE RECEPTOR FAMILY-RELATED"/>
    <property type="match status" value="1"/>
</dbReference>
<dbReference type="SMART" id="SM00430">
    <property type="entry name" value="HOLI"/>
    <property type="match status" value="1"/>
</dbReference>
<dbReference type="SUPFAM" id="SSF48508">
    <property type="entry name" value="Nuclear receptor ligand-binding domain"/>
    <property type="match status" value="1"/>
</dbReference>
<feature type="domain" description="NR LBD" evidence="4">
    <location>
        <begin position="63"/>
        <end position="316"/>
    </location>
</feature>
<evidence type="ECO:0000313" key="5">
    <source>
        <dbReference type="Proteomes" id="UP000095282"/>
    </source>
</evidence>
<keyword evidence="1" id="KW-0805">Transcription regulation</keyword>
<organism evidence="5 6">
    <name type="scientific">Caenorhabditis tropicalis</name>
    <dbReference type="NCBI Taxonomy" id="1561998"/>
    <lineage>
        <taxon>Eukaryota</taxon>
        <taxon>Metazoa</taxon>
        <taxon>Ecdysozoa</taxon>
        <taxon>Nematoda</taxon>
        <taxon>Chromadorea</taxon>
        <taxon>Rhabditida</taxon>
        <taxon>Rhabditina</taxon>
        <taxon>Rhabditomorpha</taxon>
        <taxon>Rhabditoidea</taxon>
        <taxon>Rhabditidae</taxon>
        <taxon>Peloderinae</taxon>
        <taxon>Caenorhabditis</taxon>
    </lineage>
</organism>
<sequence length="319" mass="37589">MNINKFQHNRDPLRTSQELPRSFASVVGRPSLVIFCDPENPHEKTFVDLKALFKKASETLFFGPETPYIGSSQLRKLTMASSFSNKIDPRFYKTLTCGDMTYFWEYYFLRTAKWLTYFEEFQKIPHDMKLQLLTSFWHVFARLEKMVTTANARRQKIISHEKSWAMSNGLVLDLEQTTIDLSAITKYPLHHVFYFLNSITVFDLTAEIDKLVDLNITDVEYNYMLAQLTFFYAGKRFQGDVMKICDRFQEVLSNDLHDYYVKERKMPRYSARLSQLMQINNSIQNEIWKNRPRGELAALFNVFTVKFSHPDMFIDTGLV</sequence>
<evidence type="ECO:0000313" key="6">
    <source>
        <dbReference type="WBParaSite" id="Csp11.Scaffold630.g21634.t1"/>
    </source>
</evidence>
<protein>
    <submittedName>
        <fullName evidence="6">NR LBD domain-containing protein</fullName>
    </submittedName>
</protein>
<evidence type="ECO:0000256" key="2">
    <source>
        <dbReference type="ARBA" id="ARBA00023163"/>
    </source>
</evidence>
<dbReference type="AlphaFoldDB" id="A0A1I7V245"/>
<accession>A0A1I7V245</accession>
<evidence type="ECO:0000259" key="4">
    <source>
        <dbReference type="PROSITE" id="PS51843"/>
    </source>
</evidence>
<dbReference type="STRING" id="1561998.A0A1I7V245"/>
<dbReference type="WBParaSite" id="Csp11.Scaffold630.g21634.t1">
    <property type="protein sequence ID" value="Csp11.Scaffold630.g21634.t1"/>
    <property type="gene ID" value="Csp11.Scaffold630.g21634"/>
</dbReference>
<evidence type="ECO:0000256" key="1">
    <source>
        <dbReference type="ARBA" id="ARBA00023015"/>
    </source>
</evidence>
<dbReference type="Pfam" id="PF00104">
    <property type="entry name" value="Hormone_recep"/>
    <property type="match status" value="1"/>
</dbReference>
<reference evidence="6" key="1">
    <citation type="submission" date="2016-11" db="UniProtKB">
        <authorList>
            <consortium name="WormBaseParasite"/>
        </authorList>
    </citation>
    <scope>IDENTIFICATION</scope>
</reference>
<proteinExistence type="predicted"/>
<keyword evidence="3" id="KW-0675">Receptor</keyword>